<dbReference type="RefSeq" id="WP_148701869.1">
    <property type="nucleotide sequence ID" value="NZ_CP007174.1"/>
</dbReference>
<dbReference type="EMBL" id="CP007174">
    <property type="protein sequence ID" value="AIF85463.1"/>
    <property type="molecule type" value="Genomic_DNA"/>
</dbReference>
<name>A0A075MWF5_9ARCH</name>
<dbReference type="GeneID" id="41599074"/>
<reference evidence="1 2" key="1">
    <citation type="journal article" date="2014" name="PLoS ONE">
        <title>Genome Sequence of Candidatus Nitrososphaera evergladensis from Group I.1b Enriched from Everglades Soil Reveals Novel Genomic Features of the Ammonia-Oxidizing Archaea.</title>
        <authorList>
            <person name="Zhalnina K.V."/>
            <person name="Dias R."/>
            <person name="Leonard M.T."/>
            <person name="Dorr de Quadros P."/>
            <person name="Camargo F.A."/>
            <person name="Drew J.C."/>
            <person name="Farmerie W.G."/>
            <person name="Daroub S.H."/>
            <person name="Triplett E.W."/>
        </authorList>
    </citation>
    <scope>NUCLEOTIDE SEQUENCE [LARGE SCALE GENOMIC DNA]</scope>
    <source>
        <strain evidence="1 2">SR1</strain>
    </source>
</reference>
<dbReference type="OrthoDB" id="379791at2157"/>
<dbReference type="HOGENOM" id="CLU_2433703_0_0_2"/>
<evidence type="ECO:0000313" key="2">
    <source>
        <dbReference type="Proteomes" id="UP000028194"/>
    </source>
</evidence>
<accession>A0A075MWF5</accession>
<organism evidence="1 2">
    <name type="scientific">Candidatus Nitrososphaera evergladensis SR1</name>
    <dbReference type="NCBI Taxonomy" id="1459636"/>
    <lineage>
        <taxon>Archaea</taxon>
        <taxon>Nitrososphaerota</taxon>
        <taxon>Nitrososphaeria</taxon>
        <taxon>Nitrososphaerales</taxon>
        <taxon>Nitrososphaeraceae</taxon>
        <taxon>Nitrososphaera</taxon>
    </lineage>
</organism>
<sequence>MPTVGAKVSQKEFDAITEYANLCGETVSNLIRKIVVADATILHGGWVDEHPEYECSIPMPQNVSGEEENRILEEKTNKIRRILGWRDIKL</sequence>
<dbReference type="Proteomes" id="UP000028194">
    <property type="component" value="Chromosome"/>
</dbReference>
<evidence type="ECO:0000313" key="1">
    <source>
        <dbReference type="EMBL" id="AIF85463.1"/>
    </source>
</evidence>
<proteinExistence type="predicted"/>
<gene>
    <name evidence="1" type="ORF">NTE_03435</name>
</gene>
<keyword evidence="2" id="KW-1185">Reference proteome</keyword>
<protein>
    <submittedName>
        <fullName evidence="1">Uncharacterized protein</fullName>
    </submittedName>
</protein>
<dbReference type="AlphaFoldDB" id="A0A075MWF5"/>
<dbReference type="KEGG" id="nev:NTE_03435"/>